<dbReference type="GO" id="GO:0003700">
    <property type="term" value="F:DNA-binding transcription factor activity"/>
    <property type="evidence" value="ECO:0007669"/>
    <property type="project" value="TreeGrafter"/>
</dbReference>
<evidence type="ECO:0000259" key="3">
    <source>
        <dbReference type="PROSITE" id="PS50977"/>
    </source>
</evidence>
<dbReference type="EMBL" id="LSEF01000026">
    <property type="protein sequence ID" value="OAF19168.1"/>
    <property type="molecule type" value="Genomic_DNA"/>
</dbReference>
<name>A0A176ZF26_9BRAD</name>
<dbReference type="SUPFAM" id="SSF46689">
    <property type="entry name" value="Homeodomain-like"/>
    <property type="match status" value="1"/>
</dbReference>
<sequence length="221" mass="24700">MQHVMEVLLKTREVTRTRGRPRKGTERNEETLLEAALDAFAKHGFDKTSLRSIAAAANIDVALIAYRYGSKLELWKAVVERFSRETIASLTSLQVDHADVSTGSRLELAIEQLIALACQRPQFPQFIVKELVKGEESEQVALLHSALTDPLRQILVPLIETAHREVGDPRFDANFAFFAAIGAMAMTLVTREQIARFVPAAGNDDQMRRRLVTVMRAILCS</sequence>
<dbReference type="PANTHER" id="PTHR30055:SF235">
    <property type="entry name" value="TRANSCRIPTIONAL REGULATORY PROTEIN"/>
    <property type="match status" value="1"/>
</dbReference>
<comment type="caution">
    <text evidence="4">The sequence shown here is derived from an EMBL/GenBank/DDBJ whole genome shotgun (WGS) entry which is preliminary data.</text>
</comment>
<dbReference type="InterPro" id="IPR009057">
    <property type="entry name" value="Homeodomain-like_sf"/>
</dbReference>
<reference evidence="4 5" key="1">
    <citation type="submission" date="2016-02" db="EMBL/GenBank/DDBJ databases">
        <title>Draft genome sequence of the strain BR 10247T Bradyrhizobium neotropicale isolated from nodules of Centrolobium paraense.</title>
        <authorList>
            <person name="Simoes-Araujo J.L."/>
            <person name="Barauna A.C."/>
            <person name="Silva K."/>
            <person name="Zilli J.E."/>
        </authorList>
    </citation>
    <scope>NUCLEOTIDE SEQUENCE [LARGE SCALE GENOMIC DNA]</scope>
    <source>
        <strain evidence="4 5">BR 10247</strain>
    </source>
</reference>
<dbReference type="Proteomes" id="UP000077173">
    <property type="component" value="Unassembled WGS sequence"/>
</dbReference>
<proteinExistence type="predicted"/>
<feature type="domain" description="HTH tetR-type" evidence="3">
    <location>
        <begin position="26"/>
        <end position="86"/>
    </location>
</feature>
<dbReference type="GO" id="GO:0000976">
    <property type="term" value="F:transcription cis-regulatory region binding"/>
    <property type="evidence" value="ECO:0007669"/>
    <property type="project" value="TreeGrafter"/>
</dbReference>
<dbReference type="Pfam" id="PF00440">
    <property type="entry name" value="TetR_N"/>
    <property type="match status" value="1"/>
</dbReference>
<accession>A0A176ZF26</accession>
<dbReference type="PANTHER" id="PTHR30055">
    <property type="entry name" value="HTH-TYPE TRANSCRIPTIONAL REGULATOR RUTR"/>
    <property type="match status" value="1"/>
</dbReference>
<evidence type="ECO:0000313" key="5">
    <source>
        <dbReference type="Proteomes" id="UP000077173"/>
    </source>
</evidence>
<evidence type="ECO:0000256" key="2">
    <source>
        <dbReference type="PROSITE-ProRule" id="PRU00335"/>
    </source>
</evidence>
<dbReference type="InterPro" id="IPR050109">
    <property type="entry name" value="HTH-type_TetR-like_transc_reg"/>
</dbReference>
<dbReference type="Gene3D" id="1.10.357.10">
    <property type="entry name" value="Tetracycline Repressor, domain 2"/>
    <property type="match status" value="1"/>
</dbReference>
<dbReference type="PROSITE" id="PS50977">
    <property type="entry name" value="HTH_TETR_2"/>
    <property type="match status" value="1"/>
</dbReference>
<keyword evidence="5" id="KW-1185">Reference proteome</keyword>
<gene>
    <name evidence="4" type="ORF">AXW67_37510</name>
</gene>
<organism evidence="4 5">
    <name type="scientific">Bradyrhizobium neotropicale</name>
    <dbReference type="NCBI Taxonomy" id="1497615"/>
    <lineage>
        <taxon>Bacteria</taxon>
        <taxon>Pseudomonadati</taxon>
        <taxon>Pseudomonadota</taxon>
        <taxon>Alphaproteobacteria</taxon>
        <taxon>Hyphomicrobiales</taxon>
        <taxon>Nitrobacteraceae</taxon>
        <taxon>Bradyrhizobium</taxon>
    </lineage>
</organism>
<evidence type="ECO:0000313" key="4">
    <source>
        <dbReference type="EMBL" id="OAF19168.1"/>
    </source>
</evidence>
<feature type="DNA-binding region" description="H-T-H motif" evidence="2">
    <location>
        <begin position="49"/>
        <end position="68"/>
    </location>
</feature>
<protein>
    <recommendedName>
        <fullName evidence="3">HTH tetR-type domain-containing protein</fullName>
    </recommendedName>
</protein>
<keyword evidence="1 2" id="KW-0238">DNA-binding</keyword>
<dbReference type="InterPro" id="IPR001647">
    <property type="entry name" value="HTH_TetR"/>
</dbReference>
<dbReference type="AlphaFoldDB" id="A0A176ZF26"/>
<evidence type="ECO:0000256" key="1">
    <source>
        <dbReference type="ARBA" id="ARBA00023125"/>
    </source>
</evidence>
<dbReference type="RefSeq" id="WP_063676997.1">
    <property type="nucleotide sequence ID" value="NZ_LSEF01000026.1"/>
</dbReference>